<protein>
    <submittedName>
        <fullName evidence="6">Proto-oncogene c-FOS</fullName>
    </submittedName>
</protein>
<dbReference type="PANTHER" id="PTHR23351:SF24">
    <property type="entry name" value="ACTIVATING TRANSCRIPTION FACTOR 3-RELATED"/>
    <property type="match status" value="1"/>
</dbReference>
<dbReference type="PANTHER" id="PTHR23351">
    <property type="entry name" value="FOS TRANSCRIPTION FACTOR-RELATED"/>
    <property type="match status" value="1"/>
</dbReference>
<dbReference type="PROSITE" id="PS00036">
    <property type="entry name" value="BZIP_BASIC"/>
    <property type="match status" value="1"/>
</dbReference>
<dbReference type="InterPro" id="IPR004827">
    <property type="entry name" value="bZIP"/>
</dbReference>
<dbReference type="PRINTS" id="PR00042">
    <property type="entry name" value="LEUZIPPRFOS"/>
</dbReference>
<gene>
    <name evidence="6" type="ORF">KP79_PYT06282</name>
</gene>
<name>A0A210QNJ0_MIZYE</name>
<dbReference type="AlphaFoldDB" id="A0A210QNJ0"/>
<keyword evidence="2" id="KW-0238">DNA-binding</keyword>
<keyword evidence="1" id="KW-0805">Transcription regulation</keyword>
<dbReference type="STRING" id="6573.A0A210QNJ0"/>
<dbReference type="SUPFAM" id="SSF57959">
    <property type="entry name" value="Leucine zipper domain"/>
    <property type="match status" value="1"/>
</dbReference>
<evidence type="ECO:0000313" key="7">
    <source>
        <dbReference type="Proteomes" id="UP000242188"/>
    </source>
</evidence>
<dbReference type="InterPro" id="IPR046347">
    <property type="entry name" value="bZIP_sf"/>
</dbReference>
<evidence type="ECO:0000256" key="3">
    <source>
        <dbReference type="ARBA" id="ARBA00023163"/>
    </source>
</evidence>
<organism evidence="6 7">
    <name type="scientific">Mizuhopecten yessoensis</name>
    <name type="common">Japanese scallop</name>
    <name type="synonym">Patinopecten yessoensis</name>
    <dbReference type="NCBI Taxonomy" id="6573"/>
    <lineage>
        <taxon>Eukaryota</taxon>
        <taxon>Metazoa</taxon>
        <taxon>Spiralia</taxon>
        <taxon>Lophotrochozoa</taxon>
        <taxon>Mollusca</taxon>
        <taxon>Bivalvia</taxon>
        <taxon>Autobranchia</taxon>
        <taxon>Pteriomorphia</taxon>
        <taxon>Pectinida</taxon>
        <taxon>Pectinoidea</taxon>
        <taxon>Pectinidae</taxon>
        <taxon>Mizuhopecten</taxon>
    </lineage>
</organism>
<evidence type="ECO:0000259" key="5">
    <source>
        <dbReference type="PROSITE" id="PS50217"/>
    </source>
</evidence>
<accession>A0A210QNJ0</accession>
<reference evidence="6 7" key="1">
    <citation type="journal article" date="2017" name="Nat. Ecol. Evol.">
        <title>Scallop genome provides insights into evolution of bilaterian karyotype and development.</title>
        <authorList>
            <person name="Wang S."/>
            <person name="Zhang J."/>
            <person name="Jiao W."/>
            <person name="Li J."/>
            <person name="Xun X."/>
            <person name="Sun Y."/>
            <person name="Guo X."/>
            <person name="Huan P."/>
            <person name="Dong B."/>
            <person name="Zhang L."/>
            <person name="Hu X."/>
            <person name="Sun X."/>
            <person name="Wang J."/>
            <person name="Zhao C."/>
            <person name="Wang Y."/>
            <person name="Wang D."/>
            <person name="Huang X."/>
            <person name="Wang R."/>
            <person name="Lv J."/>
            <person name="Li Y."/>
            <person name="Zhang Z."/>
            <person name="Liu B."/>
            <person name="Lu W."/>
            <person name="Hui Y."/>
            <person name="Liang J."/>
            <person name="Zhou Z."/>
            <person name="Hou R."/>
            <person name="Li X."/>
            <person name="Liu Y."/>
            <person name="Li H."/>
            <person name="Ning X."/>
            <person name="Lin Y."/>
            <person name="Zhao L."/>
            <person name="Xing Q."/>
            <person name="Dou J."/>
            <person name="Li Y."/>
            <person name="Mao J."/>
            <person name="Guo H."/>
            <person name="Dou H."/>
            <person name="Li T."/>
            <person name="Mu C."/>
            <person name="Jiang W."/>
            <person name="Fu Q."/>
            <person name="Fu X."/>
            <person name="Miao Y."/>
            <person name="Liu J."/>
            <person name="Yu Q."/>
            <person name="Li R."/>
            <person name="Liao H."/>
            <person name="Li X."/>
            <person name="Kong Y."/>
            <person name="Jiang Z."/>
            <person name="Chourrout D."/>
            <person name="Li R."/>
            <person name="Bao Z."/>
        </authorList>
    </citation>
    <scope>NUCLEOTIDE SEQUENCE [LARGE SCALE GENOMIC DNA]</scope>
    <source>
        <strain evidence="6 7">PY_sf001</strain>
    </source>
</reference>
<sequence length="219" mass="25727">MTTMADFHILNVDPVMLGEVEDENLMKAIEESRRERSTMPLIKQELRYTIQYRRLSSGQGEMVVEEDTQPEYKLTNDEVRKRYRRREQNRQSSVRCRGKRKEYGKTLEKTVSELELKQCDLQLDIQRLNLEKKHLEKLIKRHLKHGKCKSRTTRQTTAKQLEKGSGDHDSKVEVQNIEQTPTTKTSNRLISVNKHVMRKCRPHKLSSNQVGMVSLLSVH</sequence>
<evidence type="ECO:0000256" key="2">
    <source>
        <dbReference type="ARBA" id="ARBA00023125"/>
    </source>
</evidence>
<evidence type="ECO:0000313" key="6">
    <source>
        <dbReference type="EMBL" id="OWF50304.1"/>
    </source>
</evidence>
<feature type="domain" description="BZIP" evidence="5">
    <location>
        <begin position="79"/>
        <end position="142"/>
    </location>
</feature>
<evidence type="ECO:0000256" key="4">
    <source>
        <dbReference type="SAM" id="MobiDB-lite"/>
    </source>
</evidence>
<dbReference type="EMBL" id="NEDP02002665">
    <property type="protein sequence ID" value="OWF50304.1"/>
    <property type="molecule type" value="Genomic_DNA"/>
</dbReference>
<dbReference type="GO" id="GO:0000978">
    <property type="term" value="F:RNA polymerase II cis-regulatory region sequence-specific DNA binding"/>
    <property type="evidence" value="ECO:0007669"/>
    <property type="project" value="TreeGrafter"/>
</dbReference>
<dbReference type="Proteomes" id="UP000242188">
    <property type="component" value="Unassembled WGS sequence"/>
</dbReference>
<dbReference type="SMART" id="SM00338">
    <property type="entry name" value="BRLZ"/>
    <property type="match status" value="1"/>
</dbReference>
<keyword evidence="7" id="KW-1185">Reference proteome</keyword>
<feature type="region of interest" description="Disordered" evidence="4">
    <location>
        <begin position="146"/>
        <end position="172"/>
    </location>
</feature>
<dbReference type="InterPro" id="IPR000837">
    <property type="entry name" value="AP-1"/>
</dbReference>
<evidence type="ECO:0000256" key="1">
    <source>
        <dbReference type="ARBA" id="ARBA00023015"/>
    </source>
</evidence>
<dbReference type="PROSITE" id="PS50217">
    <property type="entry name" value="BZIP"/>
    <property type="match status" value="1"/>
</dbReference>
<feature type="compositionally biased region" description="Basic and acidic residues" evidence="4">
    <location>
        <begin position="160"/>
        <end position="172"/>
    </location>
</feature>
<comment type="caution">
    <text evidence="6">The sequence shown here is derived from an EMBL/GenBank/DDBJ whole genome shotgun (WGS) entry which is preliminary data.</text>
</comment>
<dbReference type="GO" id="GO:0005634">
    <property type="term" value="C:nucleus"/>
    <property type="evidence" value="ECO:0007669"/>
    <property type="project" value="TreeGrafter"/>
</dbReference>
<dbReference type="Pfam" id="PF07716">
    <property type="entry name" value="bZIP_2"/>
    <property type="match status" value="1"/>
</dbReference>
<dbReference type="OrthoDB" id="6156409at2759"/>
<dbReference type="Gene3D" id="1.20.5.170">
    <property type="match status" value="1"/>
</dbReference>
<proteinExistence type="predicted"/>
<dbReference type="GO" id="GO:0000981">
    <property type="term" value="F:DNA-binding transcription factor activity, RNA polymerase II-specific"/>
    <property type="evidence" value="ECO:0007669"/>
    <property type="project" value="TreeGrafter"/>
</dbReference>
<keyword evidence="3" id="KW-0804">Transcription</keyword>